<protein>
    <submittedName>
        <fullName evidence="1">Uncharacterized protein</fullName>
    </submittedName>
</protein>
<sequence>SGLVLKYLKGERLDILRGYESPLPASS</sequence>
<evidence type="ECO:0000313" key="1">
    <source>
        <dbReference type="EMBL" id="SDJ47043.1"/>
    </source>
</evidence>
<dbReference type="AlphaFoldDB" id="A0A1G8TZX2"/>
<gene>
    <name evidence="1" type="ORF">SAMN05421850_1471</name>
</gene>
<evidence type="ECO:0000313" key="2">
    <source>
        <dbReference type="Proteomes" id="UP000199340"/>
    </source>
</evidence>
<dbReference type="EMBL" id="FNEB01000047">
    <property type="protein sequence ID" value="SDJ47043.1"/>
    <property type="molecule type" value="Genomic_DNA"/>
</dbReference>
<accession>A0A1G8TZX2</accession>
<keyword evidence="2" id="KW-1185">Reference proteome</keyword>
<organism evidence="1 2">
    <name type="scientific">Lutimaribacter saemankumensis</name>
    <dbReference type="NCBI Taxonomy" id="490829"/>
    <lineage>
        <taxon>Bacteria</taxon>
        <taxon>Pseudomonadati</taxon>
        <taxon>Pseudomonadota</taxon>
        <taxon>Alphaproteobacteria</taxon>
        <taxon>Rhodobacterales</taxon>
        <taxon>Roseobacteraceae</taxon>
        <taxon>Lutimaribacter</taxon>
    </lineage>
</organism>
<reference evidence="1 2" key="1">
    <citation type="submission" date="2016-10" db="EMBL/GenBank/DDBJ databases">
        <authorList>
            <person name="de Groot N.N."/>
        </authorList>
    </citation>
    <scope>NUCLEOTIDE SEQUENCE [LARGE SCALE GENOMIC DNA]</scope>
    <source>
        <strain evidence="1 2">DSM 28010</strain>
    </source>
</reference>
<name>A0A1G8TZX2_9RHOB</name>
<feature type="non-terminal residue" evidence="1">
    <location>
        <position position="1"/>
    </location>
</feature>
<proteinExistence type="predicted"/>
<dbReference type="Proteomes" id="UP000199340">
    <property type="component" value="Unassembled WGS sequence"/>
</dbReference>